<evidence type="ECO:0000313" key="2">
    <source>
        <dbReference type="EMBL" id="OMH39991.1"/>
    </source>
</evidence>
<dbReference type="Proteomes" id="UP000187408">
    <property type="component" value="Unassembled WGS sequence"/>
</dbReference>
<comment type="caution">
    <text evidence="2">The sequence shown here is derived from an EMBL/GenBank/DDBJ whole genome shotgun (WGS) entry which is preliminary data.</text>
</comment>
<name>A0A1R1MJL3_9BACT</name>
<dbReference type="STRING" id="1914305.BLW93_07565"/>
<dbReference type="SMART" id="SM00933">
    <property type="entry name" value="NurA"/>
    <property type="match status" value="1"/>
</dbReference>
<dbReference type="RefSeq" id="WP_076713488.1">
    <property type="nucleotide sequence ID" value="NZ_MOEN01000034.1"/>
</dbReference>
<dbReference type="InterPro" id="IPR018977">
    <property type="entry name" value="NurA_domain"/>
</dbReference>
<feature type="domain" description="NurA" evidence="1">
    <location>
        <begin position="47"/>
        <end position="329"/>
    </location>
</feature>
<dbReference type="OrthoDB" id="9947at2"/>
<accession>A0A1R1MJL3</accession>
<gene>
    <name evidence="2" type="ORF">BLW93_07565</name>
</gene>
<dbReference type="AlphaFoldDB" id="A0A1R1MJL3"/>
<keyword evidence="3" id="KW-1185">Reference proteome</keyword>
<sequence>MSIKGYLFKAAAKKKNTINTDIEKLSFQTLEKAKELWKPFRGKKINVSIGAVDGSLNKKEYLGFVVFAAAASSVFFNSDGKEENIESYNIDIDILKPLEYSESRVRLFMGILEMKELIKLNRERDPDILLVDGSIIGDIIRPISFTLQIEEKEKDYVEKELFPKLKENFSFTSINAKNFYNEIIKNTAPNRFPVIAGYLEYLEYLLSIEKLLSEAGEKVVAISKRSSSKIYNFDSVMPDIFIFQLANTEPGHSIPVKVTISPEKKYKFPEIFEKSFREREMNIFFAKFRSDIYKIETTMKPEYVISALEKSIINSYPFPLKLAHDSVKIDNHTMEKIISILSIHFRTGREGVD</sequence>
<proteinExistence type="predicted"/>
<dbReference type="Pfam" id="PF09376">
    <property type="entry name" value="NurA"/>
    <property type="match status" value="1"/>
</dbReference>
<reference evidence="2 3" key="1">
    <citation type="submission" date="2016-10" db="EMBL/GenBank/DDBJ databases">
        <title>Genome sequence of a sulfur-reducing bacterium Desulfurobacterium indicum K6013.</title>
        <authorList>
            <person name="Cao J."/>
            <person name="Shao Z."/>
            <person name="Alain K."/>
            <person name="Jebbar M."/>
        </authorList>
    </citation>
    <scope>NUCLEOTIDE SEQUENCE [LARGE SCALE GENOMIC DNA]</scope>
    <source>
        <strain evidence="2 3">K6013</strain>
    </source>
</reference>
<organism evidence="2 3">
    <name type="scientific">Desulfurobacterium indicum</name>
    <dbReference type="NCBI Taxonomy" id="1914305"/>
    <lineage>
        <taxon>Bacteria</taxon>
        <taxon>Pseudomonadati</taxon>
        <taxon>Aquificota</taxon>
        <taxon>Aquificia</taxon>
        <taxon>Desulfurobacteriales</taxon>
        <taxon>Desulfurobacteriaceae</taxon>
        <taxon>Desulfurobacterium</taxon>
    </lineage>
</organism>
<protein>
    <recommendedName>
        <fullName evidence="1">NurA domain-containing protein</fullName>
    </recommendedName>
</protein>
<evidence type="ECO:0000313" key="3">
    <source>
        <dbReference type="Proteomes" id="UP000187408"/>
    </source>
</evidence>
<evidence type="ECO:0000259" key="1">
    <source>
        <dbReference type="SMART" id="SM00933"/>
    </source>
</evidence>
<dbReference type="EMBL" id="MOEN01000034">
    <property type="protein sequence ID" value="OMH39991.1"/>
    <property type="molecule type" value="Genomic_DNA"/>
</dbReference>